<keyword evidence="2" id="KW-1185">Reference proteome</keyword>
<dbReference type="Proteomes" id="UP000519004">
    <property type="component" value="Unassembled WGS sequence"/>
</dbReference>
<proteinExistence type="predicted"/>
<dbReference type="AlphaFoldDB" id="A0A7W7XZL3"/>
<dbReference type="InterPro" id="IPR047677">
    <property type="entry name" value="GDCCVxC"/>
</dbReference>
<dbReference type="RefSeq" id="WP_183948047.1">
    <property type="nucleotide sequence ID" value="NZ_JACHHX010000007.1"/>
</dbReference>
<gene>
    <name evidence="1" type="ORF">HNQ58_001251</name>
</gene>
<comment type="caution">
    <text evidence="1">The sequence shown here is derived from an EMBL/GenBank/DDBJ whole genome shotgun (WGS) entry which is preliminary data.</text>
</comment>
<dbReference type="GO" id="GO:0004519">
    <property type="term" value="F:endonuclease activity"/>
    <property type="evidence" value="ECO:0007669"/>
    <property type="project" value="UniProtKB-KW"/>
</dbReference>
<evidence type="ECO:0000313" key="2">
    <source>
        <dbReference type="Proteomes" id="UP000519004"/>
    </source>
</evidence>
<name>A0A7W7XZL3_9GAMM</name>
<keyword evidence="1" id="KW-0378">Hydrolase</keyword>
<organism evidence="1 2">
    <name type="scientific">Rehaibacterium terrae</name>
    <dbReference type="NCBI Taxonomy" id="1341696"/>
    <lineage>
        <taxon>Bacteria</taxon>
        <taxon>Pseudomonadati</taxon>
        <taxon>Pseudomonadota</taxon>
        <taxon>Gammaproteobacteria</taxon>
        <taxon>Lysobacterales</taxon>
        <taxon>Lysobacteraceae</taxon>
        <taxon>Rehaibacterium</taxon>
    </lineage>
</organism>
<accession>A0A7W7XZL3</accession>
<protein>
    <submittedName>
        <fullName evidence="1">rRNA maturation endonuclease Nob1</fullName>
    </submittedName>
</protein>
<keyword evidence="1" id="KW-0255">Endonuclease</keyword>
<sequence length="70" mass="7709">MIELQLQSTLTCPACGHRVTETMPTTACQYFYDCPACQALLRPEPGDCCVFCSYGTVPCPPVQRQGRCCD</sequence>
<keyword evidence="1" id="KW-0540">Nuclease</keyword>
<reference evidence="1 2" key="1">
    <citation type="submission" date="2020-08" db="EMBL/GenBank/DDBJ databases">
        <title>Genomic Encyclopedia of Type Strains, Phase IV (KMG-IV): sequencing the most valuable type-strain genomes for metagenomic binning, comparative biology and taxonomic classification.</title>
        <authorList>
            <person name="Goeker M."/>
        </authorList>
    </citation>
    <scope>NUCLEOTIDE SEQUENCE [LARGE SCALE GENOMIC DNA]</scope>
    <source>
        <strain evidence="1 2">DSM 25897</strain>
    </source>
</reference>
<evidence type="ECO:0000313" key="1">
    <source>
        <dbReference type="EMBL" id="MBB5015353.1"/>
    </source>
</evidence>
<dbReference type="EMBL" id="JACHHX010000007">
    <property type="protein sequence ID" value="MBB5015353.1"/>
    <property type="molecule type" value="Genomic_DNA"/>
</dbReference>
<dbReference type="NCBIfam" id="NF041374">
    <property type="entry name" value="GDCCVxC"/>
    <property type="match status" value="1"/>
</dbReference>